<evidence type="ECO:0000256" key="4">
    <source>
        <dbReference type="ARBA" id="ARBA00022989"/>
    </source>
</evidence>
<evidence type="ECO:0000313" key="8">
    <source>
        <dbReference type="EMBL" id="KPI35300.1"/>
    </source>
</evidence>
<keyword evidence="3" id="KW-0812">Transmembrane</keyword>
<accession>A0A0N1HHL0</accession>
<dbReference type="EMBL" id="LFJN01000041">
    <property type="protein sequence ID" value="KPI35300.1"/>
    <property type="molecule type" value="Genomic_DNA"/>
</dbReference>
<dbReference type="Proteomes" id="UP000038010">
    <property type="component" value="Unassembled WGS sequence"/>
</dbReference>
<feature type="domain" description="MSP" evidence="7">
    <location>
        <begin position="2"/>
        <end position="126"/>
    </location>
</feature>
<dbReference type="GO" id="GO:0007009">
    <property type="term" value="P:plasma membrane organization"/>
    <property type="evidence" value="ECO:0007669"/>
    <property type="project" value="UniProtKB-ARBA"/>
</dbReference>
<feature type="compositionally biased region" description="Polar residues" evidence="6">
    <location>
        <begin position="161"/>
        <end position="170"/>
    </location>
</feature>
<dbReference type="SUPFAM" id="SSF49354">
    <property type="entry name" value="PapD-like"/>
    <property type="match status" value="1"/>
</dbReference>
<keyword evidence="9" id="KW-1185">Reference proteome</keyword>
<evidence type="ECO:0000313" key="9">
    <source>
        <dbReference type="Proteomes" id="UP000038010"/>
    </source>
</evidence>
<evidence type="ECO:0000256" key="1">
    <source>
        <dbReference type="ARBA" id="ARBA00004163"/>
    </source>
</evidence>
<dbReference type="InterPro" id="IPR008962">
    <property type="entry name" value="PapD-like_sf"/>
</dbReference>
<dbReference type="GO" id="GO:0061817">
    <property type="term" value="P:endoplasmic reticulum-plasma membrane tethering"/>
    <property type="evidence" value="ECO:0007669"/>
    <property type="project" value="TreeGrafter"/>
</dbReference>
<gene>
    <name evidence="8" type="ORF">AB675_9926</name>
</gene>
<dbReference type="FunFam" id="2.60.40.10:FF:000813">
    <property type="entry name" value="Vesicle-associated protein 1-1"/>
    <property type="match status" value="1"/>
</dbReference>
<dbReference type="STRING" id="1664694.A0A0N1HHL0"/>
<dbReference type="AlphaFoldDB" id="A0A0N1HHL0"/>
<dbReference type="GO" id="GO:0061709">
    <property type="term" value="P:reticulophagy"/>
    <property type="evidence" value="ECO:0007669"/>
    <property type="project" value="UniProtKB-ARBA"/>
</dbReference>
<dbReference type="GO" id="GO:0033149">
    <property type="term" value="F:FFAT motif binding"/>
    <property type="evidence" value="ECO:0007669"/>
    <property type="project" value="TreeGrafter"/>
</dbReference>
<dbReference type="PROSITE" id="PS50202">
    <property type="entry name" value="MSP"/>
    <property type="match status" value="1"/>
</dbReference>
<dbReference type="OrthoDB" id="264603at2759"/>
<dbReference type="GO" id="GO:0090158">
    <property type="term" value="P:endoplasmic reticulum membrane organization"/>
    <property type="evidence" value="ECO:0007669"/>
    <property type="project" value="TreeGrafter"/>
</dbReference>
<dbReference type="PANTHER" id="PTHR10809:SF6">
    <property type="entry name" value="AT11025P-RELATED"/>
    <property type="match status" value="1"/>
</dbReference>
<dbReference type="GO" id="GO:0035091">
    <property type="term" value="F:phosphatidylinositol binding"/>
    <property type="evidence" value="ECO:0007669"/>
    <property type="project" value="UniProtKB-ARBA"/>
</dbReference>
<dbReference type="VEuPathDB" id="FungiDB:AB675_9926"/>
<dbReference type="PIRSF" id="PIRSF019693">
    <property type="entry name" value="VAMP-associated"/>
    <property type="match status" value="1"/>
</dbReference>
<comment type="subcellular location">
    <subcellularLocation>
        <location evidence="1">Endoplasmic reticulum membrane</location>
        <topology evidence="1">Single-pass type IV membrane protein</topology>
    </subcellularLocation>
</comment>
<keyword evidence="4" id="KW-1133">Transmembrane helix</keyword>
<feature type="region of interest" description="Disordered" evidence="6">
    <location>
        <begin position="129"/>
        <end position="173"/>
    </location>
</feature>
<dbReference type="GO" id="GO:0051685">
    <property type="term" value="P:maintenance of ER location"/>
    <property type="evidence" value="ECO:0007669"/>
    <property type="project" value="UniProtKB-ARBA"/>
</dbReference>
<dbReference type="GO" id="GO:1902647">
    <property type="term" value="P:negative regulation of 1-phosphatidyl-1D-myo-inositol 4,5-bisphosphate biosynthetic process"/>
    <property type="evidence" value="ECO:0007669"/>
    <property type="project" value="UniProtKB-ARBA"/>
</dbReference>
<dbReference type="RefSeq" id="XP_017995263.1">
    <property type="nucleotide sequence ID" value="XM_018150504.1"/>
</dbReference>
<dbReference type="InterPro" id="IPR013783">
    <property type="entry name" value="Ig-like_fold"/>
</dbReference>
<evidence type="ECO:0000256" key="6">
    <source>
        <dbReference type="SAM" id="MobiDB-lite"/>
    </source>
</evidence>
<evidence type="ECO:0000259" key="7">
    <source>
        <dbReference type="PROSITE" id="PS50202"/>
    </source>
</evidence>
<evidence type="ECO:0000256" key="3">
    <source>
        <dbReference type="ARBA" id="ARBA00022692"/>
    </source>
</evidence>
<dbReference type="GO" id="GO:0140506">
    <property type="term" value="F:endoplasmic reticulum-autophagosome adaptor activity"/>
    <property type="evidence" value="ECO:0007669"/>
    <property type="project" value="UniProtKB-ARBA"/>
</dbReference>
<dbReference type="Gene3D" id="2.60.40.10">
    <property type="entry name" value="Immunoglobulins"/>
    <property type="match status" value="1"/>
</dbReference>
<dbReference type="GO" id="GO:0160214">
    <property type="term" value="F:endoplasmic reticulum-plasma membrane adaptor activity"/>
    <property type="evidence" value="ECO:0007669"/>
    <property type="project" value="UniProtKB-ARBA"/>
</dbReference>
<organism evidence="8 9">
    <name type="scientific">Cyphellophora attinorum</name>
    <dbReference type="NCBI Taxonomy" id="1664694"/>
    <lineage>
        <taxon>Eukaryota</taxon>
        <taxon>Fungi</taxon>
        <taxon>Dikarya</taxon>
        <taxon>Ascomycota</taxon>
        <taxon>Pezizomycotina</taxon>
        <taxon>Eurotiomycetes</taxon>
        <taxon>Chaetothyriomycetidae</taxon>
        <taxon>Chaetothyriales</taxon>
        <taxon>Cyphellophoraceae</taxon>
        <taxon>Cyphellophora</taxon>
    </lineage>
</organism>
<reference evidence="8 9" key="1">
    <citation type="submission" date="2015-06" db="EMBL/GenBank/DDBJ databases">
        <title>Draft genome of the ant-associated black yeast Phialophora attae CBS 131958.</title>
        <authorList>
            <person name="Moreno L.F."/>
            <person name="Stielow B.J."/>
            <person name="de Hoog S."/>
            <person name="Vicente V.A."/>
            <person name="Weiss V.A."/>
            <person name="de Vries M."/>
            <person name="Cruz L.M."/>
            <person name="Souza E.M."/>
        </authorList>
    </citation>
    <scope>NUCLEOTIDE SEQUENCE [LARGE SCALE GENOMIC DNA]</scope>
    <source>
        <strain evidence="8 9">CBS 131958</strain>
    </source>
</reference>
<dbReference type="InterPro" id="IPR000535">
    <property type="entry name" value="MSP_dom"/>
</dbReference>
<comment type="caution">
    <text evidence="8">The sequence shown here is derived from an EMBL/GenBank/DDBJ whole genome shotgun (WGS) entry which is preliminary data.</text>
</comment>
<sequence>MAVELQPSELGFKRPFDREVTETLKLTNHGDSTVAFKVKTTAPKQYCVRPNSGLIQPNSNVEVQVLLQAMKDEPPLDYKCRDKFLVQSVDIEGSHTSDESVTALWSNIEKTAKSKIQEKKIRVNFLAPGATTNGISESDEKPPSYSAQSPSPQFGSPAPTEKSTMGESTRSAAEATGLAGAAAAISNALPSSTEDVKAQLAAAQREIARLTQELKDPAVRQRKVQEAQQKVQTVVQQSQDSGVPLQIVAGLCLFSFLVAYLFF</sequence>
<dbReference type="InterPro" id="IPR016763">
    <property type="entry name" value="VAP"/>
</dbReference>
<keyword evidence="5" id="KW-0472">Membrane</keyword>
<name>A0A0N1HHL0_9EURO</name>
<feature type="compositionally biased region" description="Low complexity" evidence="6">
    <location>
        <begin position="143"/>
        <end position="153"/>
    </location>
</feature>
<comment type="similarity">
    <text evidence="2">Belongs to the VAMP-associated protein (VAP) (TC 9.B.17) family.</text>
</comment>
<evidence type="ECO:0000256" key="5">
    <source>
        <dbReference type="ARBA" id="ARBA00023136"/>
    </source>
</evidence>
<dbReference type="GeneID" id="28742384"/>
<dbReference type="GO" id="GO:0160219">
    <property type="term" value="C:cortical endoplasmic reticulum membrane"/>
    <property type="evidence" value="ECO:0007669"/>
    <property type="project" value="UniProtKB-ARBA"/>
</dbReference>
<proteinExistence type="inferred from homology"/>
<dbReference type="GO" id="GO:0001786">
    <property type="term" value="F:phosphatidylserine binding"/>
    <property type="evidence" value="ECO:0007669"/>
    <property type="project" value="UniProtKB-ARBA"/>
</dbReference>
<dbReference type="Pfam" id="PF00635">
    <property type="entry name" value="Motile_Sperm"/>
    <property type="match status" value="1"/>
</dbReference>
<dbReference type="GO" id="GO:0005886">
    <property type="term" value="C:plasma membrane"/>
    <property type="evidence" value="ECO:0007669"/>
    <property type="project" value="TreeGrafter"/>
</dbReference>
<dbReference type="PANTHER" id="PTHR10809">
    <property type="entry name" value="VESICLE-ASSOCIATED MEMBRANE PROTEIN-ASSOCIATED PROTEIN"/>
    <property type="match status" value="1"/>
</dbReference>
<evidence type="ECO:0000256" key="2">
    <source>
        <dbReference type="ARBA" id="ARBA00008932"/>
    </source>
</evidence>
<protein>
    <submittedName>
        <fullName evidence="8">Vesicle-associated membrane protein-associated protein C16G5.05c</fullName>
    </submittedName>
</protein>